<dbReference type="InterPro" id="IPR016454">
    <property type="entry name" value="Cysteine_dSase"/>
</dbReference>
<dbReference type="NCBIfam" id="NF002806">
    <property type="entry name" value="PRK02948.1"/>
    <property type="match status" value="1"/>
</dbReference>
<keyword evidence="4 12" id="KW-0808">Transferase</keyword>
<evidence type="ECO:0000256" key="8">
    <source>
        <dbReference type="ARBA" id="ARBA00023014"/>
    </source>
</evidence>
<gene>
    <name evidence="12" type="ORF">J2S11_000125</name>
</gene>
<dbReference type="PROSITE" id="PS00595">
    <property type="entry name" value="AA_TRANSFER_CLASS_5"/>
    <property type="match status" value="1"/>
</dbReference>
<evidence type="ECO:0000256" key="6">
    <source>
        <dbReference type="ARBA" id="ARBA00022898"/>
    </source>
</evidence>
<evidence type="ECO:0000256" key="1">
    <source>
        <dbReference type="ARBA" id="ARBA00001933"/>
    </source>
</evidence>
<dbReference type="Pfam" id="PF00266">
    <property type="entry name" value="Aminotran_5"/>
    <property type="match status" value="1"/>
</dbReference>
<dbReference type="Gene3D" id="3.90.1150.10">
    <property type="entry name" value="Aspartate Aminotransferase, domain 1"/>
    <property type="match status" value="1"/>
</dbReference>
<dbReference type="InterPro" id="IPR020578">
    <property type="entry name" value="Aminotrans_V_PyrdxlP_BS"/>
</dbReference>
<comment type="similarity">
    <text evidence="2">Belongs to the class-V pyridoxal-phosphate-dependent aminotransferase family. NifS/IscS subfamily.</text>
</comment>
<dbReference type="SUPFAM" id="SSF53383">
    <property type="entry name" value="PLP-dependent transferases"/>
    <property type="match status" value="1"/>
</dbReference>
<dbReference type="InterPro" id="IPR000192">
    <property type="entry name" value="Aminotrans_V_dom"/>
</dbReference>
<evidence type="ECO:0000256" key="5">
    <source>
        <dbReference type="ARBA" id="ARBA00022723"/>
    </source>
</evidence>
<keyword evidence="6" id="KW-0663">Pyridoxal phosphate</keyword>
<accession>A0ABT9VTA7</accession>
<evidence type="ECO:0000256" key="2">
    <source>
        <dbReference type="ARBA" id="ARBA00006490"/>
    </source>
</evidence>
<name>A0ABT9VTA7_9BACI</name>
<comment type="caution">
    <text evidence="12">The sequence shown here is derived from an EMBL/GenBank/DDBJ whole genome shotgun (WGS) entry which is preliminary data.</text>
</comment>
<dbReference type="PANTHER" id="PTHR11601">
    <property type="entry name" value="CYSTEINE DESULFURYLASE FAMILY MEMBER"/>
    <property type="match status" value="1"/>
</dbReference>
<evidence type="ECO:0000256" key="10">
    <source>
        <dbReference type="RuleBase" id="RU004504"/>
    </source>
</evidence>
<keyword evidence="13" id="KW-1185">Reference proteome</keyword>
<dbReference type="EMBL" id="JAUSTY010000001">
    <property type="protein sequence ID" value="MDQ0164226.1"/>
    <property type="molecule type" value="Genomic_DNA"/>
</dbReference>
<dbReference type="InterPro" id="IPR015421">
    <property type="entry name" value="PyrdxlP-dep_Trfase_major"/>
</dbReference>
<evidence type="ECO:0000313" key="12">
    <source>
        <dbReference type="EMBL" id="MDQ0164226.1"/>
    </source>
</evidence>
<comment type="cofactor">
    <cofactor evidence="1 10">
        <name>pyridoxal 5'-phosphate</name>
        <dbReference type="ChEBI" id="CHEBI:597326"/>
    </cofactor>
</comment>
<sequence length="380" mass="41320">MSGIYVDHAATTPVHPQVVQAMTPYMTELFGNPSSIHSFGQKARGALDQARRTIASLMNIQNGHLVFTSGGTESDNLAIIGTALANQAKGKHIITTQTEHHAVLHTCANLEELGFEITYLPVDEEGKVKIQDLVAALREETILVTLMYGNNETGTLQPITEIGQVLRDKGVTFHTDAVQALGVEQLDIHELPVDLLSLSAHKINGPKGVGLLYIRPDILIKPQLFGGSQERNRRAGTENLAGIIGFAEAIKLAYNEIAEKKELYQKYKDTMLRIFREANVRFTINGQVENGMPHILNVSFLGVKADAMLMNLDLEGVAASSGSACSAGSLQPSHVISAMTTDQARIESAIRFSFGLGNTLEQIERTAETSVKIVQRLVKL</sequence>
<dbReference type="Gene3D" id="1.10.260.50">
    <property type="match status" value="1"/>
</dbReference>
<evidence type="ECO:0000256" key="3">
    <source>
        <dbReference type="ARBA" id="ARBA00012239"/>
    </source>
</evidence>
<proteinExistence type="inferred from homology"/>
<dbReference type="Gene3D" id="3.40.640.10">
    <property type="entry name" value="Type I PLP-dependent aspartate aminotransferase-like (Major domain)"/>
    <property type="match status" value="1"/>
</dbReference>
<dbReference type="Proteomes" id="UP001235840">
    <property type="component" value="Unassembled WGS sequence"/>
</dbReference>
<protein>
    <recommendedName>
        <fullName evidence="3">cysteine desulfurase</fullName>
        <ecNumber evidence="3">2.8.1.7</ecNumber>
    </recommendedName>
</protein>
<evidence type="ECO:0000313" key="13">
    <source>
        <dbReference type="Proteomes" id="UP001235840"/>
    </source>
</evidence>
<keyword evidence="7" id="KW-0408">Iron</keyword>
<feature type="domain" description="Aminotransferase class V" evidence="11">
    <location>
        <begin position="4"/>
        <end position="365"/>
    </location>
</feature>
<evidence type="ECO:0000256" key="4">
    <source>
        <dbReference type="ARBA" id="ARBA00022679"/>
    </source>
</evidence>
<dbReference type="PANTHER" id="PTHR11601:SF34">
    <property type="entry name" value="CYSTEINE DESULFURASE"/>
    <property type="match status" value="1"/>
</dbReference>
<organism evidence="12 13">
    <name type="scientific">Caldalkalibacillus horti</name>
    <dbReference type="NCBI Taxonomy" id="77523"/>
    <lineage>
        <taxon>Bacteria</taxon>
        <taxon>Bacillati</taxon>
        <taxon>Bacillota</taxon>
        <taxon>Bacilli</taxon>
        <taxon>Bacillales</taxon>
        <taxon>Bacillaceae</taxon>
        <taxon>Caldalkalibacillus</taxon>
    </lineage>
</organism>
<dbReference type="EC" id="2.8.1.7" evidence="3"/>
<dbReference type="PIRSF" id="PIRSF005572">
    <property type="entry name" value="NifS"/>
    <property type="match status" value="1"/>
</dbReference>
<dbReference type="RefSeq" id="WP_307389519.1">
    <property type="nucleotide sequence ID" value="NZ_BAAADK010000009.1"/>
</dbReference>
<evidence type="ECO:0000256" key="7">
    <source>
        <dbReference type="ARBA" id="ARBA00023004"/>
    </source>
</evidence>
<dbReference type="InterPro" id="IPR015424">
    <property type="entry name" value="PyrdxlP-dep_Trfase"/>
</dbReference>
<dbReference type="InterPro" id="IPR015422">
    <property type="entry name" value="PyrdxlP-dep_Trfase_small"/>
</dbReference>
<keyword evidence="5" id="KW-0479">Metal-binding</keyword>
<keyword evidence="8" id="KW-0411">Iron-sulfur</keyword>
<reference evidence="12 13" key="1">
    <citation type="submission" date="2023-07" db="EMBL/GenBank/DDBJ databases">
        <title>Genomic Encyclopedia of Type Strains, Phase IV (KMG-IV): sequencing the most valuable type-strain genomes for metagenomic binning, comparative biology and taxonomic classification.</title>
        <authorList>
            <person name="Goeker M."/>
        </authorList>
    </citation>
    <scope>NUCLEOTIDE SEQUENCE [LARGE SCALE GENOMIC DNA]</scope>
    <source>
        <strain evidence="12 13">DSM 12751</strain>
    </source>
</reference>
<evidence type="ECO:0000256" key="9">
    <source>
        <dbReference type="ARBA" id="ARBA00050776"/>
    </source>
</evidence>
<evidence type="ECO:0000259" key="11">
    <source>
        <dbReference type="Pfam" id="PF00266"/>
    </source>
</evidence>
<dbReference type="GO" id="GO:0031071">
    <property type="term" value="F:cysteine desulfurase activity"/>
    <property type="evidence" value="ECO:0007669"/>
    <property type="project" value="UniProtKB-EC"/>
</dbReference>
<comment type="catalytic activity">
    <reaction evidence="9">
        <text>(sulfur carrier)-H + L-cysteine = (sulfur carrier)-SH + L-alanine</text>
        <dbReference type="Rhea" id="RHEA:43892"/>
        <dbReference type="Rhea" id="RHEA-COMP:14737"/>
        <dbReference type="Rhea" id="RHEA-COMP:14739"/>
        <dbReference type="ChEBI" id="CHEBI:29917"/>
        <dbReference type="ChEBI" id="CHEBI:35235"/>
        <dbReference type="ChEBI" id="CHEBI:57972"/>
        <dbReference type="ChEBI" id="CHEBI:64428"/>
        <dbReference type="EC" id="2.8.1.7"/>
    </reaction>
</comment>